<protein>
    <submittedName>
        <fullName evidence="1">Uncharacterized protein</fullName>
    </submittedName>
</protein>
<accession>A0A1B8Y3Z6</accession>
<reference evidence="1" key="3">
    <citation type="submission" date="2016-05" db="EMBL/GenBank/DDBJ databases">
        <title>WGS assembly of Xenopus tropicalis.</title>
        <authorList>
            <person name="Sessions A."/>
            <person name="Jenkins J."/>
            <person name="Mitros T."/>
            <person name="Lyons J.T."/>
            <person name="Dichmann D.S."/>
            <person name="Robert J."/>
            <person name="Harland R.M."/>
            <person name="Rokhsar D.S."/>
        </authorList>
    </citation>
    <scope>NUCLEOTIDE SEQUENCE</scope>
    <source>
        <strain evidence="1">Nigerian</strain>
    </source>
</reference>
<name>A0A1B8Y3Z6_XENTR</name>
<evidence type="ECO:0000313" key="1">
    <source>
        <dbReference type="EMBL" id="OCA17660.1"/>
    </source>
</evidence>
<proteinExistence type="predicted"/>
<organism evidence="1">
    <name type="scientific">Xenopus tropicalis</name>
    <name type="common">Western clawed frog</name>
    <name type="synonym">Silurana tropicalis</name>
    <dbReference type="NCBI Taxonomy" id="8364"/>
    <lineage>
        <taxon>Eukaryota</taxon>
        <taxon>Metazoa</taxon>
        <taxon>Chordata</taxon>
        <taxon>Craniata</taxon>
        <taxon>Vertebrata</taxon>
        <taxon>Euteleostomi</taxon>
        <taxon>Amphibia</taxon>
        <taxon>Batrachia</taxon>
        <taxon>Anura</taxon>
        <taxon>Pipoidea</taxon>
        <taxon>Pipidae</taxon>
        <taxon>Xenopodinae</taxon>
        <taxon>Xenopus</taxon>
        <taxon>Silurana</taxon>
    </lineage>
</organism>
<reference evidence="1" key="1">
    <citation type="submission" date="2009-11" db="EMBL/GenBank/DDBJ databases">
        <authorList>
            <consortium name="US DOE Joint Genome Institute (JGI-PGF)"/>
            <person name="Ottilar R."/>
            <person name="Schmutz J."/>
            <person name="Salamov A."/>
            <person name="Cheng J.F."/>
            <person name="Lucas S."/>
            <person name="Pitluck S."/>
            <person name="Gundlach H."/>
            <person name="Guo Y."/>
            <person name="Haberer G."/>
            <person name="Nasrallah J."/>
            <person name="Mayer K.F.X."/>
            <person name="van de Peer Y."/>
            <person name="Weigel D."/>
            <person name="Grigoriev I.V."/>
        </authorList>
    </citation>
    <scope>NUCLEOTIDE SEQUENCE</scope>
    <source>
        <strain evidence="1">Nigerian</strain>
    </source>
</reference>
<reference evidence="1" key="2">
    <citation type="journal article" date="2010" name="Science">
        <title>The genome of the Western clawed frog Xenopus tropicalis.</title>
        <authorList>
            <person name="Hellsten U."/>
            <person name="Harland R.M."/>
            <person name="Gilchrist M.J."/>
            <person name="Hendrix D."/>
            <person name="Jurka J."/>
            <person name="Kapitonov V."/>
            <person name="Ovcharenko I."/>
            <person name="Putnam N.H."/>
            <person name="Shu S."/>
            <person name="Taher L."/>
            <person name="Blitz I.L."/>
            <person name="Blumberg B."/>
            <person name="Dichmann D.S."/>
            <person name="Dubchak I."/>
            <person name="Amaya E."/>
            <person name="Detter J.C."/>
            <person name="Fletcher R."/>
            <person name="Gerhard D.S."/>
            <person name="Goodstein D."/>
            <person name="Graves T."/>
            <person name="Grigoriev I.V."/>
            <person name="Grimwood J."/>
            <person name="Kawashima T."/>
            <person name="Lindquist E."/>
            <person name="Lucas S.M."/>
            <person name="Mead P.E."/>
            <person name="Mitros T."/>
            <person name="Ogino H."/>
            <person name="Ohta Y."/>
            <person name="Poliakov A.V."/>
            <person name="Pollet N."/>
            <person name="Robert J."/>
            <person name="Salamov A."/>
            <person name="Sater A.K."/>
            <person name="Schmutz J."/>
            <person name="Terry A."/>
            <person name="Vize P.D."/>
            <person name="Warren W.C."/>
            <person name="Wells D."/>
            <person name="Wills A."/>
            <person name="Wilson R.K."/>
            <person name="Zimmerman L.B."/>
            <person name="Zorn A.M."/>
            <person name="Grainger R."/>
            <person name="Grammer T."/>
            <person name="Khokha M.K."/>
            <person name="Richardson P.M."/>
            <person name="Rokhsar D.S."/>
        </authorList>
    </citation>
    <scope>NUCLEOTIDE SEQUENCE [LARGE SCALE GENOMIC DNA]</scope>
    <source>
        <strain evidence="1">Nigerian</strain>
    </source>
</reference>
<dbReference type="EMBL" id="KV460482">
    <property type="protein sequence ID" value="OCA17660.1"/>
    <property type="molecule type" value="Genomic_DNA"/>
</dbReference>
<gene>
    <name evidence="1" type="ORF">XENTR_v90026913mg</name>
</gene>
<dbReference type="AlphaFoldDB" id="A0A1B8Y3Z6"/>
<sequence>MLDPDREVLVPVPLGGYNGHCAGHSPDLLLLPLGAVSDGAGVGPPIGYLSVRDRQRDLSQQSGIGVQGEPGVRGAHLTISARQSYLPIKVPLYVQEFGIRREWVNTECAGNQGVGSFLGNVGGRSSHLQN</sequence>